<proteinExistence type="predicted"/>
<dbReference type="AlphaFoldDB" id="A0A2W4T190"/>
<gene>
    <name evidence="3" type="ORF">DM484_08900</name>
</gene>
<evidence type="ECO:0000256" key="2">
    <source>
        <dbReference type="SAM" id="SignalP"/>
    </source>
</evidence>
<sequence length="179" mass="19528">MRKLAPLAVIFLLATLTVGCAPKYDCKGLPEDPSCLSAVEAYQATDKANTTVRSKEPKSVADKESNRPSHAANAPADIFNPVPAPKIEDPTPIRTPSKVMRIWVAPWEDADGDLNVSGYLFTELEPRRWMVGKAAPTVATSLKPLQVIHREKEKKSVPSNADQARIDEARPDGMTGPDR</sequence>
<keyword evidence="2" id="KW-0732">Signal</keyword>
<dbReference type="Proteomes" id="UP000249396">
    <property type="component" value="Unassembled WGS sequence"/>
</dbReference>
<feature type="signal peptide" evidence="2">
    <location>
        <begin position="1"/>
        <end position="20"/>
    </location>
</feature>
<accession>A0A2W4T190</accession>
<feature type="chain" id="PRO_5016087152" evidence="2">
    <location>
        <begin position="21"/>
        <end position="179"/>
    </location>
</feature>
<organism evidence="3 4">
    <name type="scientific">Candidatus Methylumidiphilus alinenensis</name>
    <dbReference type="NCBI Taxonomy" id="2202197"/>
    <lineage>
        <taxon>Bacteria</taxon>
        <taxon>Pseudomonadati</taxon>
        <taxon>Pseudomonadota</taxon>
        <taxon>Gammaproteobacteria</taxon>
        <taxon>Methylococcales</taxon>
        <taxon>Candidatus Methylumidiphilus</taxon>
    </lineage>
</organism>
<name>A0A2W4T190_9GAMM</name>
<dbReference type="Pfam" id="PF09676">
    <property type="entry name" value="TraV"/>
    <property type="match status" value="1"/>
</dbReference>
<dbReference type="InterPro" id="IPR014118">
    <property type="entry name" value="T4SS_TraV"/>
</dbReference>
<evidence type="ECO:0000256" key="1">
    <source>
        <dbReference type="SAM" id="MobiDB-lite"/>
    </source>
</evidence>
<evidence type="ECO:0000313" key="4">
    <source>
        <dbReference type="Proteomes" id="UP000249396"/>
    </source>
</evidence>
<feature type="region of interest" description="Disordered" evidence="1">
    <location>
        <begin position="47"/>
        <end position="93"/>
    </location>
</feature>
<evidence type="ECO:0000313" key="3">
    <source>
        <dbReference type="EMBL" id="PZN81140.1"/>
    </source>
</evidence>
<dbReference type="EMBL" id="QJPH01000275">
    <property type="protein sequence ID" value="PZN81140.1"/>
    <property type="molecule type" value="Genomic_DNA"/>
</dbReference>
<feature type="compositionally biased region" description="Basic and acidic residues" evidence="1">
    <location>
        <begin position="164"/>
        <end position="179"/>
    </location>
</feature>
<comment type="caution">
    <text evidence="3">The sequence shown here is derived from an EMBL/GenBank/DDBJ whole genome shotgun (WGS) entry which is preliminary data.</text>
</comment>
<feature type="region of interest" description="Disordered" evidence="1">
    <location>
        <begin position="150"/>
        <end position="179"/>
    </location>
</feature>
<protein>
    <submittedName>
        <fullName evidence="3">Conjugal transfer protein TraV</fullName>
    </submittedName>
</protein>
<dbReference type="PROSITE" id="PS51257">
    <property type="entry name" value="PROKAR_LIPOPROTEIN"/>
    <property type="match status" value="1"/>
</dbReference>
<feature type="compositionally biased region" description="Basic and acidic residues" evidence="1">
    <location>
        <begin position="53"/>
        <end position="67"/>
    </location>
</feature>
<reference evidence="3 4" key="1">
    <citation type="journal article" date="2018" name="Aquat. Microb. Ecol.">
        <title>Gammaproteobacterial methanotrophs dominate.</title>
        <authorList>
            <person name="Rissanen A.J."/>
            <person name="Saarenheimo J."/>
            <person name="Tiirola M."/>
            <person name="Peura S."/>
            <person name="Aalto S.L."/>
            <person name="Karvinen A."/>
            <person name="Nykanen H."/>
        </authorList>
    </citation>
    <scope>NUCLEOTIDE SEQUENCE [LARGE SCALE GENOMIC DNA]</scope>
    <source>
        <strain evidence="3">AMbin10</strain>
    </source>
</reference>